<comment type="caution">
    <text evidence="2">The sequence shown here is derived from an EMBL/GenBank/DDBJ whole genome shotgun (WGS) entry which is preliminary data.</text>
</comment>
<proteinExistence type="predicted"/>
<evidence type="ECO:0000313" key="3">
    <source>
        <dbReference type="Proteomes" id="UP001153269"/>
    </source>
</evidence>
<dbReference type="AlphaFoldDB" id="A0A9N7V7F3"/>
<keyword evidence="3" id="KW-1185">Reference proteome</keyword>
<reference evidence="2" key="1">
    <citation type="submission" date="2020-03" db="EMBL/GenBank/DDBJ databases">
        <authorList>
            <person name="Weist P."/>
        </authorList>
    </citation>
    <scope>NUCLEOTIDE SEQUENCE</scope>
</reference>
<feature type="compositionally biased region" description="Basic and acidic residues" evidence="1">
    <location>
        <begin position="100"/>
        <end position="109"/>
    </location>
</feature>
<feature type="compositionally biased region" description="Polar residues" evidence="1">
    <location>
        <begin position="110"/>
        <end position="119"/>
    </location>
</feature>
<sequence>MNIAQGDKRFEPEFECSLGSVCVVYRDSRAADNSQIHIGIEKSPDVENLSSPPSPEDWTDELDFISSILVPLCRSNQPAEEEEEEEEEVCGRTAFCDAGKEAAESEDTIKQSPPSSQKQRFIPQLRSLRSELSVTETSAGNLEEPRIEPPLLGGGRPALRP</sequence>
<evidence type="ECO:0000313" key="2">
    <source>
        <dbReference type="EMBL" id="CAB1444243.1"/>
    </source>
</evidence>
<feature type="compositionally biased region" description="Polar residues" evidence="1">
    <location>
        <begin position="130"/>
        <end position="140"/>
    </location>
</feature>
<dbReference type="EMBL" id="CADEAL010003334">
    <property type="protein sequence ID" value="CAB1444243.1"/>
    <property type="molecule type" value="Genomic_DNA"/>
</dbReference>
<feature type="region of interest" description="Disordered" evidence="1">
    <location>
        <begin position="36"/>
        <end position="57"/>
    </location>
</feature>
<gene>
    <name evidence="2" type="ORF">PLEPLA_LOCUS31959</name>
</gene>
<name>A0A9N7V7F3_PLEPL</name>
<feature type="compositionally biased region" description="Gly residues" evidence="1">
    <location>
        <begin position="152"/>
        <end position="161"/>
    </location>
</feature>
<feature type="region of interest" description="Disordered" evidence="1">
    <location>
        <begin position="100"/>
        <end position="161"/>
    </location>
</feature>
<protein>
    <submittedName>
        <fullName evidence="2">Uncharacterized protein</fullName>
    </submittedName>
</protein>
<organism evidence="2 3">
    <name type="scientific">Pleuronectes platessa</name>
    <name type="common">European plaice</name>
    <dbReference type="NCBI Taxonomy" id="8262"/>
    <lineage>
        <taxon>Eukaryota</taxon>
        <taxon>Metazoa</taxon>
        <taxon>Chordata</taxon>
        <taxon>Craniata</taxon>
        <taxon>Vertebrata</taxon>
        <taxon>Euteleostomi</taxon>
        <taxon>Actinopterygii</taxon>
        <taxon>Neopterygii</taxon>
        <taxon>Teleostei</taxon>
        <taxon>Neoteleostei</taxon>
        <taxon>Acanthomorphata</taxon>
        <taxon>Carangaria</taxon>
        <taxon>Pleuronectiformes</taxon>
        <taxon>Pleuronectoidei</taxon>
        <taxon>Pleuronectidae</taxon>
        <taxon>Pleuronectes</taxon>
    </lineage>
</organism>
<evidence type="ECO:0000256" key="1">
    <source>
        <dbReference type="SAM" id="MobiDB-lite"/>
    </source>
</evidence>
<accession>A0A9N7V7F3</accession>
<dbReference type="Proteomes" id="UP001153269">
    <property type="component" value="Unassembled WGS sequence"/>
</dbReference>